<dbReference type="Proteomes" id="UP001187343">
    <property type="component" value="Unassembled WGS sequence"/>
</dbReference>
<evidence type="ECO:0000313" key="2">
    <source>
        <dbReference type="Proteomes" id="UP001187343"/>
    </source>
</evidence>
<keyword evidence="2" id="KW-1185">Reference proteome</keyword>
<organism evidence="1 2">
    <name type="scientific">Cirrhinus molitorella</name>
    <name type="common">mud carp</name>
    <dbReference type="NCBI Taxonomy" id="172907"/>
    <lineage>
        <taxon>Eukaryota</taxon>
        <taxon>Metazoa</taxon>
        <taxon>Chordata</taxon>
        <taxon>Craniata</taxon>
        <taxon>Vertebrata</taxon>
        <taxon>Euteleostomi</taxon>
        <taxon>Actinopterygii</taxon>
        <taxon>Neopterygii</taxon>
        <taxon>Teleostei</taxon>
        <taxon>Ostariophysi</taxon>
        <taxon>Cypriniformes</taxon>
        <taxon>Cyprinidae</taxon>
        <taxon>Labeoninae</taxon>
        <taxon>Labeonini</taxon>
        <taxon>Cirrhinus</taxon>
    </lineage>
</organism>
<reference evidence="1" key="1">
    <citation type="submission" date="2023-08" db="EMBL/GenBank/DDBJ databases">
        <title>Chromosome-level Genome Assembly of mud carp (Cirrhinus molitorella).</title>
        <authorList>
            <person name="Liu H."/>
        </authorList>
    </citation>
    <scope>NUCLEOTIDE SEQUENCE</scope>
    <source>
        <strain evidence="1">Prfri</strain>
        <tissue evidence="1">Muscle</tissue>
    </source>
</reference>
<proteinExistence type="predicted"/>
<name>A0AA88PF49_9TELE</name>
<evidence type="ECO:0000313" key="1">
    <source>
        <dbReference type="EMBL" id="KAK2878437.1"/>
    </source>
</evidence>
<dbReference type="EMBL" id="JAUYZG010000019">
    <property type="protein sequence ID" value="KAK2878437.1"/>
    <property type="molecule type" value="Genomic_DNA"/>
</dbReference>
<protein>
    <submittedName>
        <fullName evidence="1">Uncharacterized protein</fullName>
    </submittedName>
</protein>
<dbReference type="AlphaFoldDB" id="A0AA88PF49"/>
<accession>A0AA88PF49</accession>
<comment type="caution">
    <text evidence="1">The sequence shown here is derived from an EMBL/GenBank/DDBJ whole genome shotgun (WGS) entry which is preliminary data.</text>
</comment>
<sequence length="193" mass="20710">MRHLASDCSLLSYWLMVSLLSNKRGLPLSRPQLWSRAARQGQQELLFTPGGAHSCWSAGSLGSCPADRVKRSHSPGTCPPQIPAHIECLSHLEIRTPPLSWIPGEFSGVIFSAVAFSPALLRILQVAPIDVSSLISFTGPPGATELRGPPEADGGAPGVELKVFRVLTALMEVILEWPLAAFSGGRSEPRLLK</sequence>
<gene>
    <name evidence="1" type="ORF">Q8A67_019228</name>
</gene>